<proteinExistence type="predicted"/>
<evidence type="ECO:0000313" key="2">
    <source>
        <dbReference type="EMBL" id="SDH59806.1"/>
    </source>
</evidence>
<reference evidence="3" key="1">
    <citation type="submission" date="2016-10" db="EMBL/GenBank/DDBJ databases">
        <authorList>
            <person name="Varghese N."/>
            <person name="Submissions S."/>
        </authorList>
    </citation>
    <scope>NUCLEOTIDE SEQUENCE [LARGE SCALE GENOMIC DNA]</scope>
    <source>
        <strain evidence="3">DSM 15363</strain>
    </source>
</reference>
<dbReference type="AlphaFoldDB" id="A0A1G8DQ35"/>
<keyword evidence="1" id="KW-0812">Transmembrane</keyword>
<dbReference type="OrthoDB" id="1143964at2"/>
<protein>
    <recommendedName>
        <fullName evidence="4">DoxX-like family protein</fullName>
    </recommendedName>
</protein>
<dbReference type="RefSeq" id="WP_092467678.1">
    <property type="nucleotide sequence ID" value="NZ_FNCZ01000003.1"/>
</dbReference>
<feature type="transmembrane region" description="Helical" evidence="1">
    <location>
        <begin position="12"/>
        <end position="36"/>
    </location>
</feature>
<feature type="transmembrane region" description="Helical" evidence="1">
    <location>
        <begin position="56"/>
        <end position="79"/>
    </location>
</feature>
<feature type="transmembrane region" description="Helical" evidence="1">
    <location>
        <begin position="86"/>
        <end position="105"/>
    </location>
</feature>
<evidence type="ECO:0008006" key="4">
    <source>
        <dbReference type="Google" id="ProtNLM"/>
    </source>
</evidence>
<evidence type="ECO:0000313" key="3">
    <source>
        <dbReference type="Proteomes" id="UP000199492"/>
    </source>
</evidence>
<name>A0A1G8DQ35_9FLAO</name>
<keyword evidence="1" id="KW-0472">Membrane</keyword>
<feature type="transmembrane region" description="Helical" evidence="1">
    <location>
        <begin position="111"/>
        <end position="131"/>
    </location>
</feature>
<organism evidence="2 3">
    <name type="scientific">Winogradskyella thalassocola</name>
    <dbReference type="NCBI Taxonomy" id="262004"/>
    <lineage>
        <taxon>Bacteria</taxon>
        <taxon>Pseudomonadati</taxon>
        <taxon>Bacteroidota</taxon>
        <taxon>Flavobacteriia</taxon>
        <taxon>Flavobacteriales</taxon>
        <taxon>Flavobacteriaceae</taxon>
        <taxon>Winogradskyella</taxon>
    </lineage>
</organism>
<accession>A0A1G8DQ35</accession>
<evidence type="ECO:0000256" key="1">
    <source>
        <dbReference type="SAM" id="Phobius"/>
    </source>
</evidence>
<keyword evidence="1" id="KW-1133">Transmembrane helix</keyword>
<dbReference type="EMBL" id="FNCZ01000003">
    <property type="protein sequence ID" value="SDH59806.1"/>
    <property type="molecule type" value="Genomic_DNA"/>
</dbReference>
<dbReference type="STRING" id="262004.SAMN04489796_103276"/>
<keyword evidence="3" id="KW-1185">Reference proteome</keyword>
<gene>
    <name evidence="2" type="ORF">SAMN04489796_103276</name>
</gene>
<sequence length="141" mass="15770">MTNFSNKPPITFWVISVLALLWNGAGVLAYIGRAFMTDEIIAQLPTEQQAEFLVEYPAWYTAAFALAVFCGALGCIALLIRKKWAYTLFIISALGAIVQHIYLFMNVEMNTAALVMPILVIVVCIFLIWYAKNSISKGWIN</sequence>
<dbReference type="Proteomes" id="UP000199492">
    <property type="component" value="Unassembled WGS sequence"/>
</dbReference>